<dbReference type="AlphaFoldDB" id="A0A0D7AQ97"/>
<feature type="transmembrane region" description="Helical" evidence="1">
    <location>
        <begin position="6"/>
        <end position="30"/>
    </location>
</feature>
<feature type="transmembrane region" description="Helical" evidence="1">
    <location>
        <begin position="91"/>
        <end position="110"/>
    </location>
</feature>
<feature type="non-terminal residue" evidence="2">
    <location>
        <position position="267"/>
    </location>
</feature>
<feature type="non-terminal residue" evidence="2">
    <location>
        <position position="1"/>
    </location>
</feature>
<protein>
    <submittedName>
        <fullName evidence="2">Uncharacterized protein</fullName>
    </submittedName>
</protein>
<feature type="transmembrane region" description="Helical" evidence="1">
    <location>
        <begin position="42"/>
        <end position="65"/>
    </location>
</feature>
<dbReference type="Proteomes" id="UP000054144">
    <property type="component" value="Unassembled WGS sequence"/>
</dbReference>
<dbReference type="OrthoDB" id="3357408at2759"/>
<keyword evidence="1" id="KW-1133">Transmembrane helix</keyword>
<dbReference type="EMBL" id="KN881591">
    <property type="protein sequence ID" value="KIY53707.1"/>
    <property type="molecule type" value="Genomic_DNA"/>
</dbReference>
<feature type="transmembrane region" description="Helical" evidence="1">
    <location>
        <begin position="165"/>
        <end position="186"/>
    </location>
</feature>
<keyword evidence="3" id="KW-1185">Reference proteome</keyword>
<organism evidence="2 3">
    <name type="scientific">Fistulina hepatica ATCC 64428</name>
    <dbReference type="NCBI Taxonomy" id="1128425"/>
    <lineage>
        <taxon>Eukaryota</taxon>
        <taxon>Fungi</taxon>
        <taxon>Dikarya</taxon>
        <taxon>Basidiomycota</taxon>
        <taxon>Agaricomycotina</taxon>
        <taxon>Agaricomycetes</taxon>
        <taxon>Agaricomycetidae</taxon>
        <taxon>Agaricales</taxon>
        <taxon>Fistulinaceae</taxon>
        <taxon>Fistulina</taxon>
    </lineage>
</organism>
<feature type="transmembrane region" description="Helical" evidence="1">
    <location>
        <begin position="206"/>
        <end position="229"/>
    </location>
</feature>
<feature type="transmembrane region" description="Helical" evidence="1">
    <location>
        <begin position="122"/>
        <end position="145"/>
    </location>
</feature>
<evidence type="ECO:0000313" key="2">
    <source>
        <dbReference type="EMBL" id="KIY53707.1"/>
    </source>
</evidence>
<keyword evidence="1" id="KW-0472">Membrane</keyword>
<accession>A0A0D7AQ97</accession>
<reference evidence="2 3" key="1">
    <citation type="journal article" date="2015" name="Fungal Genet. Biol.">
        <title>Evolution of novel wood decay mechanisms in Agaricales revealed by the genome sequences of Fistulina hepatica and Cylindrobasidium torrendii.</title>
        <authorList>
            <person name="Floudas D."/>
            <person name="Held B.W."/>
            <person name="Riley R."/>
            <person name="Nagy L.G."/>
            <person name="Koehler G."/>
            <person name="Ransdell A.S."/>
            <person name="Younus H."/>
            <person name="Chow J."/>
            <person name="Chiniquy J."/>
            <person name="Lipzen A."/>
            <person name="Tritt A."/>
            <person name="Sun H."/>
            <person name="Haridas S."/>
            <person name="LaButti K."/>
            <person name="Ohm R.A."/>
            <person name="Kues U."/>
            <person name="Blanchette R.A."/>
            <person name="Grigoriev I.V."/>
            <person name="Minto R.E."/>
            <person name="Hibbett D.S."/>
        </authorList>
    </citation>
    <scope>NUCLEOTIDE SEQUENCE [LARGE SCALE GENOMIC DNA]</scope>
    <source>
        <strain evidence="2 3">ATCC 64428</strain>
    </source>
</reference>
<feature type="transmembrane region" description="Helical" evidence="1">
    <location>
        <begin position="241"/>
        <end position="262"/>
    </location>
</feature>
<proteinExistence type="predicted"/>
<keyword evidence="1" id="KW-0812">Transmembrane</keyword>
<evidence type="ECO:0000313" key="3">
    <source>
        <dbReference type="Proteomes" id="UP000054144"/>
    </source>
</evidence>
<evidence type="ECO:0000256" key="1">
    <source>
        <dbReference type="SAM" id="Phobius"/>
    </source>
</evidence>
<sequence>LDKAYLTAIWLETLFYGVNATLFCGYLFMLRYKHSRTLARPIVIVGIAMFLLSTVHVSLGFYRLIEGFIYLRNEPGGPAAFFSDVSLPPNVAKVIFHTVNCILGDSIVVWRCYHVWGGDWKICVLPIALILASAACGFGQGIVFAQAKTTHSAFNPVLERWNGSLFSLSLATNVVCTVLVAGRIWYLTKDLAPVVDVVSFRSRRILALVVESAMVYSAALAIEITLYFVGSNAFYIVYDPIGQLTAIVPTSIIVITSLGMTANDLQS</sequence>
<gene>
    <name evidence="2" type="ORF">FISHEDRAFT_26027</name>
</gene>
<name>A0A0D7AQ97_9AGAR</name>